<proteinExistence type="predicted"/>
<evidence type="ECO:0000313" key="2">
    <source>
        <dbReference type="EMBL" id="GID15060.1"/>
    </source>
</evidence>
<name>A0A8J3J5E3_9ACTN</name>
<dbReference type="EMBL" id="BOMB01000038">
    <property type="protein sequence ID" value="GID15060.1"/>
    <property type="molecule type" value="Genomic_DNA"/>
</dbReference>
<keyword evidence="3" id="KW-1185">Reference proteome</keyword>
<dbReference type="AlphaFoldDB" id="A0A8J3J5E3"/>
<protein>
    <submittedName>
        <fullName evidence="2">Uncharacterized protein</fullName>
    </submittedName>
</protein>
<evidence type="ECO:0000313" key="3">
    <source>
        <dbReference type="Proteomes" id="UP000612808"/>
    </source>
</evidence>
<evidence type="ECO:0000256" key="1">
    <source>
        <dbReference type="SAM" id="MobiDB-lite"/>
    </source>
</evidence>
<organism evidence="2 3">
    <name type="scientific">Actinocatenispora rupis</name>
    <dbReference type="NCBI Taxonomy" id="519421"/>
    <lineage>
        <taxon>Bacteria</taxon>
        <taxon>Bacillati</taxon>
        <taxon>Actinomycetota</taxon>
        <taxon>Actinomycetes</taxon>
        <taxon>Micromonosporales</taxon>
        <taxon>Micromonosporaceae</taxon>
        <taxon>Actinocatenispora</taxon>
    </lineage>
</organism>
<dbReference type="RefSeq" id="WP_203663192.1">
    <property type="nucleotide sequence ID" value="NZ_BAAAZM010000001.1"/>
</dbReference>
<sequence>MTRAVGDGILPAGWRPAAPPADRLDAVADDLLDLLDHVDHALHRYGVAPGHAIVAGLREFRALPGAVAAAIVHTDPAVPWQAAHDLAVRRSAVLAAAAPLDRYADRLGWAGAGRAAFDGRWAVLSAHLSDGLPASLAAAARHGARLAHWYAGLRAALRDFFLRYGTGPAAVDLRTAPVGTGGAAELSASGTAAVAAADLGAACFAALRPVLADGGALRRGVPGGSGGRDEPVARGGGRVLRVEPE</sequence>
<reference evidence="2" key="1">
    <citation type="submission" date="2021-01" db="EMBL/GenBank/DDBJ databases">
        <title>Whole genome shotgun sequence of Actinocatenispora rupis NBRC 107355.</title>
        <authorList>
            <person name="Komaki H."/>
            <person name="Tamura T."/>
        </authorList>
    </citation>
    <scope>NUCLEOTIDE SEQUENCE</scope>
    <source>
        <strain evidence="2">NBRC 107355</strain>
    </source>
</reference>
<dbReference type="Proteomes" id="UP000612808">
    <property type="component" value="Unassembled WGS sequence"/>
</dbReference>
<gene>
    <name evidence="2" type="ORF">Aru02nite_59490</name>
</gene>
<accession>A0A8J3J5E3</accession>
<comment type="caution">
    <text evidence="2">The sequence shown here is derived from an EMBL/GenBank/DDBJ whole genome shotgun (WGS) entry which is preliminary data.</text>
</comment>
<feature type="region of interest" description="Disordered" evidence="1">
    <location>
        <begin position="219"/>
        <end position="245"/>
    </location>
</feature>